<comment type="function">
    <text evidence="7">This is one of the proteins that bind and probably mediate the attachment of the 5S RNA into the large ribosomal subunit, where it forms part of the central protuberance.</text>
</comment>
<evidence type="ECO:0000313" key="9">
    <source>
        <dbReference type="EMBL" id="HER97321.1"/>
    </source>
</evidence>
<dbReference type="NCBIfam" id="TIGR00060">
    <property type="entry name" value="L18_bact"/>
    <property type="match status" value="1"/>
</dbReference>
<evidence type="ECO:0000256" key="1">
    <source>
        <dbReference type="ARBA" id="ARBA00007116"/>
    </source>
</evidence>
<comment type="subunit">
    <text evidence="7">Part of the 50S ribosomal subunit; part of the 5S rRNA/L5/L18/L25 subcomplex. Contacts the 5S and 23S rRNAs.</text>
</comment>
<accession>A0A7V2B2Z9</accession>
<dbReference type="GO" id="GO:0003735">
    <property type="term" value="F:structural constituent of ribosome"/>
    <property type="evidence" value="ECO:0007669"/>
    <property type="project" value="InterPro"/>
</dbReference>
<evidence type="ECO:0000256" key="4">
    <source>
        <dbReference type="ARBA" id="ARBA00022980"/>
    </source>
</evidence>
<dbReference type="HAMAP" id="MF_01337_B">
    <property type="entry name" value="Ribosomal_uL18_B"/>
    <property type="match status" value="1"/>
</dbReference>
<protein>
    <recommendedName>
        <fullName evidence="6 7">Large ribosomal subunit protein uL18</fullName>
    </recommendedName>
</protein>
<evidence type="ECO:0000256" key="6">
    <source>
        <dbReference type="ARBA" id="ARBA00035197"/>
    </source>
</evidence>
<dbReference type="AlphaFoldDB" id="A0A7V2B2Z9"/>
<keyword evidence="4 7" id="KW-0689">Ribosomal protein</keyword>
<comment type="caution">
    <text evidence="9">The sequence shown here is derived from an EMBL/GenBank/DDBJ whole genome shotgun (WGS) entry which is preliminary data.</text>
</comment>
<dbReference type="Gene3D" id="3.30.420.100">
    <property type="match status" value="1"/>
</dbReference>
<evidence type="ECO:0000256" key="2">
    <source>
        <dbReference type="ARBA" id="ARBA00022730"/>
    </source>
</evidence>
<reference evidence="9" key="1">
    <citation type="journal article" date="2020" name="mSystems">
        <title>Genome- and Community-Level Interaction Insights into Carbon Utilization and Element Cycling Functions of Hydrothermarchaeota in Hydrothermal Sediment.</title>
        <authorList>
            <person name="Zhou Z."/>
            <person name="Liu Y."/>
            <person name="Xu W."/>
            <person name="Pan J."/>
            <person name="Luo Z.H."/>
            <person name="Li M."/>
        </authorList>
    </citation>
    <scope>NUCLEOTIDE SEQUENCE [LARGE SCALE GENOMIC DNA]</scope>
    <source>
        <strain evidence="9">SpSt-143</strain>
    </source>
</reference>
<feature type="region of interest" description="Disordered" evidence="8">
    <location>
        <begin position="1"/>
        <end position="23"/>
    </location>
</feature>
<dbReference type="CDD" id="cd00432">
    <property type="entry name" value="Ribosomal_L18_L5e"/>
    <property type="match status" value="1"/>
</dbReference>
<organism evidence="9">
    <name type="scientific">Rhodothermus marinus</name>
    <name type="common">Rhodothermus obamensis</name>
    <dbReference type="NCBI Taxonomy" id="29549"/>
    <lineage>
        <taxon>Bacteria</taxon>
        <taxon>Pseudomonadati</taxon>
        <taxon>Rhodothermota</taxon>
        <taxon>Rhodothermia</taxon>
        <taxon>Rhodothermales</taxon>
        <taxon>Rhodothermaceae</taxon>
        <taxon>Rhodothermus</taxon>
    </lineage>
</organism>
<sequence length="119" mass="13624">MINELEHKKQRRARVKRGLKKKIRGTPERPRLCVFRSNKHIYAQVIDDTRGHTLAAASSLEKDMPQGTRMEISREVGRRLAQRALAAKVTQVVFDRNAYKYHGRVKALAEGAREGGLQF</sequence>
<evidence type="ECO:0000256" key="7">
    <source>
        <dbReference type="HAMAP-Rule" id="MF_01337"/>
    </source>
</evidence>
<dbReference type="InterPro" id="IPR057268">
    <property type="entry name" value="Ribosomal_L18"/>
</dbReference>
<dbReference type="GO" id="GO:0005737">
    <property type="term" value="C:cytoplasm"/>
    <property type="evidence" value="ECO:0007669"/>
    <property type="project" value="UniProtKB-ARBA"/>
</dbReference>
<dbReference type="GO" id="GO:0008097">
    <property type="term" value="F:5S rRNA binding"/>
    <property type="evidence" value="ECO:0007669"/>
    <property type="project" value="TreeGrafter"/>
</dbReference>
<dbReference type="GO" id="GO:0006412">
    <property type="term" value="P:translation"/>
    <property type="evidence" value="ECO:0007669"/>
    <property type="project" value="UniProtKB-UniRule"/>
</dbReference>
<name>A0A7V2B2Z9_RHOMR</name>
<keyword evidence="3 7" id="KW-0694">RNA-binding</keyword>
<keyword evidence="2 7" id="KW-0699">rRNA-binding</keyword>
<gene>
    <name evidence="7" type="primary">rplR</name>
    <name evidence="9" type="ORF">ENO59_12590</name>
</gene>
<proteinExistence type="inferred from homology"/>
<dbReference type="Pfam" id="PF00861">
    <property type="entry name" value="Ribosomal_L18p"/>
    <property type="match status" value="1"/>
</dbReference>
<dbReference type="GO" id="GO:1990904">
    <property type="term" value="C:ribonucleoprotein complex"/>
    <property type="evidence" value="ECO:0007669"/>
    <property type="project" value="UniProtKB-KW"/>
</dbReference>
<keyword evidence="5 7" id="KW-0687">Ribonucleoprotein</keyword>
<dbReference type="InterPro" id="IPR004389">
    <property type="entry name" value="Ribosomal_uL18_bac-type"/>
</dbReference>
<evidence type="ECO:0000256" key="8">
    <source>
        <dbReference type="SAM" id="MobiDB-lite"/>
    </source>
</evidence>
<dbReference type="PANTHER" id="PTHR12899:SF3">
    <property type="entry name" value="LARGE RIBOSOMAL SUBUNIT PROTEIN UL18M"/>
    <property type="match status" value="1"/>
</dbReference>
<dbReference type="PANTHER" id="PTHR12899">
    <property type="entry name" value="39S RIBOSOMAL PROTEIN L18, MITOCHONDRIAL"/>
    <property type="match status" value="1"/>
</dbReference>
<dbReference type="InterPro" id="IPR005484">
    <property type="entry name" value="Ribosomal_uL18_bac/plant/anim"/>
</dbReference>
<evidence type="ECO:0000256" key="3">
    <source>
        <dbReference type="ARBA" id="ARBA00022884"/>
    </source>
</evidence>
<dbReference type="FunFam" id="3.30.420.100:FF:000001">
    <property type="entry name" value="50S ribosomal protein L18"/>
    <property type="match status" value="1"/>
</dbReference>
<dbReference type="GO" id="GO:0005840">
    <property type="term" value="C:ribosome"/>
    <property type="evidence" value="ECO:0007669"/>
    <property type="project" value="UniProtKB-KW"/>
</dbReference>
<dbReference type="EMBL" id="DSGB01000007">
    <property type="protein sequence ID" value="HER97321.1"/>
    <property type="molecule type" value="Genomic_DNA"/>
</dbReference>
<dbReference type="SUPFAM" id="SSF53137">
    <property type="entry name" value="Translational machinery components"/>
    <property type="match status" value="1"/>
</dbReference>
<evidence type="ECO:0000256" key="5">
    <source>
        <dbReference type="ARBA" id="ARBA00023274"/>
    </source>
</evidence>
<feature type="compositionally biased region" description="Basic residues" evidence="8">
    <location>
        <begin position="8"/>
        <end position="23"/>
    </location>
</feature>
<comment type="similarity">
    <text evidence="1 7">Belongs to the universal ribosomal protein uL18 family.</text>
</comment>